<protein>
    <submittedName>
        <fullName evidence="1">Uncharacterized protein</fullName>
    </submittedName>
</protein>
<dbReference type="AlphaFoldDB" id="I2GSR3"/>
<dbReference type="Proteomes" id="UP000009309">
    <property type="component" value="Unassembled WGS sequence"/>
</dbReference>
<keyword evidence="2" id="KW-1185">Reference proteome</keyword>
<dbReference type="EMBL" id="CAIT01000010">
    <property type="protein sequence ID" value="CCH56942.1"/>
    <property type="molecule type" value="Genomic_DNA"/>
</dbReference>
<comment type="caution">
    <text evidence="1">The sequence shown here is derived from an EMBL/GenBank/DDBJ whole genome shotgun (WGS) entry which is preliminary data.</text>
</comment>
<proteinExistence type="predicted"/>
<organism evidence="1 2">
    <name type="scientific">Fibrisoma limi BUZ 3</name>
    <dbReference type="NCBI Taxonomy" id="1185876"/>
    <lineage>
        <taxon>Bacteria</taxon>
        <taxon>Pseudomonadati</taxon>
        <taxon>Bacteroidota</taxon>
        <taxon>Cytophagia</taxon>
        <taxon>Cytophagales</taxon>
        <taxon>Spirosomataceae</taxon>
        <taxon>Fibrisoma</taxon>
    </lineage>
</organism>
<accession>I2GSR3</accession>
<evidence type="ECO:0000313" key="1">
    <source>
        <dbReference type="EMBL" id="CCH56942.1"/>
    </source>
</evidence>
<name>I2GSR3_9BACT</name>
<sequence>MACCLIDEHTISKKARFKRIESGFLLDTLALSSAAHRT</sequence>
<reference evidence="1 2" key="1">
    <citation type="journal article" date="2012" name="J. Bacteriol.">
        <title>Genome Sequence of the Filamentous Bacterium Fibrisoma limi BUZ 3T.</title>
        <authorList>
            <person name="Filippini M."/>
            <person name="Qi W."/>
            <person name="Jaenicke S."/>
            <person name="Goesmann A."/>
            <person name="Smits T.H."/>
            <person name="Bagheri H.C."/>
        </authorList>
    </citation>
    <scope>NUCLEOTIDE SEQUENCE [LARGE SCALE GENOMIC DNA]</scope>
    <source>
        <strain evidence="2">BUZ 3T</strain>
    </source>
</reference>
<evidence type="ECO:0000313" key="2">
    <source>
        <dbReference type="Proteomes" id="UP000009309"/>
    </source>
</evidence>
<gene>
    <name evidence="1" type="ORF">BN8_06332</name>
</gene>